<evidence type="ECO:0000256" key="3">
    <source>
        <dbReference type="ARBA" id="ARBA00023163"/>
    </source>
</evidence>
<dbReference type="CDD" id="cd06267">
    <property type="entry name" value="PBP1_LacI_sugar_binding-like"/>
    <property type="match status" value="1"/>
</dbReference>
<protein>
    <submittedName>
        <fullName evidence="5">LacI family transcriptional regulator</fullName>
    </submittedName>
</protein>
<dbReference type="InterPro" id="IPR000843">
    <property type="entry name" value="HTH_LacI"/>
</dbReference>
<keyword evidence="1" id="KW-0805">Transcription regulation</keyword>
<evidence type="ECO:0000256" key="2">
    <source>
        <dbReference type="ARBA" id="ARBA00023125"/>
    </source>
</evidence>
<keyword evidence="6" id="KW-1185">Reference proteome</keyword>
<evidence type="ECO:0000259" key="4">
    <source>
        <dbReference type="PROSITE" id="PS50932"/>
    </source>
</evidence>
<feature type="domain" description="HTH lacI-type" evidence="4">
    <location>
        <begin position="5"/>
        <end position="59"/>
    </location>
</feature>
<proteinExistence type="predicted"/>
<dbReference type="Proteomes" id="UP000632222">
    <property type="component" value="Unassembled WGS sequence"/>
</dbReference>
<dbReference type="RefSeq" id="WP_189003969.1">
    <property type="nucleotide sequence ID" value="NZ_BMOD01000012.1"/>
</dbReference>
<dbReference type="PROSITE" id="PS50932">
    <property type="entry name" value="HTH_LACI_2"/>
    <property type="match status" value="1"/>
</dbReference>
<dbReference type="InterPro" id="IPR028082">
    <property type="entry name" value="Peripla_BP_I"/>
</dbReference>
<evidence type="ECO:0000313" key="5">
    <source>
        <dbReference type="EMBL" id="GGJ42816.1"/>
    </source>
</evidence>
<dbReference type="Gene3D" id="1.10.260.40">
    <property type="entry name" value="lambda repressor-like DNA-binding domains"/>
    <property type="match status" value="1"/>
</dbReference>
<dbReference type="InterPro" id="IPR046335">
    <property type="entry name" value="LacI/GalR-like_sensor"/>
</dbReference>
<dbReference type="EMBL" id="BMOD01000012">
    <property type="protein sequence ID" value="GGJ42816.1"/>
    <property type="molecule type" value="Genomic_DNA"/>
</dbReference>
<dbReference type="PROSITE" id="PS00356">
    <property type="entry name" value="HTH_LACI_1"/>
    <property type="match status" value="1"/>
</dbReference>
<dbReference type="SMART" id="SM00354">
    <property type="entry name" value="HTH_LACI"/>
    <property type="match status" value="1"/>
</dbReference>
<gene>
    <name evidence="5" type="ORF">GCM10008938_31250</name>
</gene>
<dbReference type="SUPFAM" id="SSF47413">
    <property type="entry name" value="lambda repressor-like DNA-binding domains"/>
    <property type="match status" value="1"/>
</dbReference>
<accession>A0ABQ2D291</accession>
<dbReference type="Pfam" id="PF00356">
    <property type="entry name" value="LacI"/>
    <property type="match status" value="1"/>
</dbReference>
<dbReference type="InterPro" id="IPR010982">
    <property type="entry name" value="Lambda_DNA-bd_dom_sf"/>
</dbReference>
<sequence>MKTIVRLADVARHAGVSIPTVSRILNGVQTVAPELKERVMKSVEELGYQPNRMAKSLREQRTGILAHLTAGLNANFHSTLARGVQDAAFDLGYTMILGSSHHLDVAQGQLTYAKLFDSYRVDGMVVVPPGTSDPYLETLASRIPIIEVDRTVGDYSRHAVLLNNAEVMADAVRHLISLGHKHIALLYGIELVSTEVERYQGFLHTMKDCGVPVDPRLLISDDFTEEGGHRAFQRLVNSNLPVTAVVVTTNEMLAGVVGCARQMGVKIPDDISLIGMDDERWVRMMTPSLTVMAQAPYEMGYEACRLLIQCVEGQNGDTPWQLRIPGKLVVRESTAPPRSSG</sequence>
<keyword evidence="2" id="KW-0238">DNA-binding</keyword>
<dbReference type="CDD" id="cd01392">
    <property type="entry name" value="HTH_LacI"/>
    <property type="match status" value="1"/>
</dbReference>
<organism evidence="5 6">
    <name type="scientific">Deinococcus roseus</name>
    <dbReference type="NCBI Taxonomy" id="392414"/>
    <lineage>
        <taxon>Bacteria</taxon>
        <taxon>Thermotogati</taxon>
        <taxon>Deinococcota</taxon>
        <taxon>Deinococci</taxon>
        <taxon>Deinococcales</taxon>
        <taxon>Deinococcaceae</taxon>
        <taxon>Deinococcus</taxon>
    </lineage>
</organism>
<dbReference type="SUPFAM" id="SSF53822">
    <property type="entry name" value="Periplasmic binding protein-like I"/>
    <property type="match status" value="1"/>
</dbReference>
<dbReference type="Pfam" id="PF13377">
    <property type="entry name" value="Peripla_BP_3"/>
    <property type="match status" value="1"/>
</dbReference>
<name>A0ABQ2D291_9DEIO</name>
<dbReference type="PANTHER" id="PTHR30146">
    <property type="entry name" value="LACI-RELATED TRANSCRIPTIONAL REPRESSOR"/>
    <property type="match status" value="1"/>
</dbReference>
<dbReference type="PANTHER" id="PTHR30146:SF109">
    <property type="entry name" value="HTH-TYPE TRANSCRIPTIONAL REGULATOR GALS"/>
    <property type="match status" value="1"/>
</dbReference>
<evidence type="ECO:0000313" key="6">
    <source>
        <dbReference type="Proteomes" id="UP000632222"/>
    </source>
</evidence>
<dbReference type="Gene3D" id="3.40.50.2300">
    <property type="match status" value="2"/>
</dbReference>
<keyword evidence="3" id="KW-0804">Transcription</keyword>
<comment type="caution">
    <text evidence="5">The sequence shown here is derived from an EMBL/GenBank/DDBJ whole genome shotgun (WGS) entry which is preliminary data.</text>
</comment>
<reference evidence="6" key="1">
    <citation type="journal article" date="2019" name="Int. J. Syst. Evol. Microbiol.">
        <title>The Global Catalogue of Microorganisms (GCM) 10K type strain sequencing project: providing services to taxonomists for standard genome sequencing and annotation.</title>
        <authorList>
            <consortium name="The Broad Institute Genomics Platform"/>
            <consortium name="The Broad Institute Genome Sequencing Center for Infectious Disease"/>
            <person name="Wu L."/>
            <person name="Ma J."/>
        </authorList>
    </citation>
    <scope>NUCLEOTIDE SEQUENCE [LARGE SCALE GENOMIC DNA]</scope>
    <source>
        <strain evidence="6">JCM 14370</strain>
    </source>
</reference>
<evidence type="ECO:0000256" key="1">
    <source>
        <dbReference type="ARBA" id="ARBA00023015"/>
    </source>
</evidence>